<dbReference type="OrthoDB" id="5839451at2759"/>
<comment type="caution">
    <text evidence="3">The sequence shown here is derived from an EMBL/GenBank/DDBJ whole genome shotgun (WGS) entry which is preliminary data.</text>
</comment>
<accession>A0A1V9Y0R1</accession>
<reference evidence="3 4" key="1">
    <citation type="journal article" date="2017" name="Gigascience">
        <title>Draft genome of the honey bee ectoparasitic mite, Tropilaelaps mercedesae, is shaped by the parasitic life history.</title>
        <authorList>
            <person name="Dong X."/>
            <person name="Armstrong S.D."/>
            <person name="Xia D."/>
            <person name="Makepeace B.L."/>
            <person name="Darby A.C."/>
            <person name="Kadowaki T."/>
        </authorList>
    </citation>
    <scope>NUCLEOTIDE SEQUENCE [LARGE SCALE GENOMIC DNA]</scope>
    <source>
        <strain evidence="3">Wuxi-XJTLU</strain>
    </source>
</reference>
<dbReference type="InterPro" id="IPR036598">
    <property type="entry name" value="GOLD_dom_sf"/>
</dbReference>
<evidence type="ECO:0000259" key="2">
    <source>
        <dbReference type="PROSITE" id="PS50866"/>
    </source>
</evidence>
<sequence>MSLHSSNGESSDSEEEETFGLPEVVAPYIWSKENVEEFKHEIENSNTGMLKVCNGEVLTVRIPTADDGRFIYWEFATDDYDLAFGVYFEWNKCPEAEVTLDVNDSESENDDDFWDDDEHFTDINDIEAPKREEKAGGRATSVVLPVYRRNSHEEVIMGSHRYPGRGVYLLKFDNSYSLFRTKIVYYRAYYGK</sequence>
<evidence type="ECO:0000256" key="1">
    <source>
        <dbReference type="ARBA" id="ARBA00022990"/>
    </source>
</evidence>
<dbReference type="PROSITE" id="PS50866">
    <property type="entry name" value="GOLD"/>
    <property type="match status" value="1"/>
</dbReference>
<evidence type="ECO:0000313" key="4">
    <source>
        <dbReference type="Proteomes" id="UP000192247"/>
    </source>
</evidence>
<dbReference type="Gene3D" id="2.60.120.680">
    <property type="entry name" value="GOLD domain"/>
    <property type="match status" value="1"/>
</dbReference>
<dbReference type="Pfam" id="PF13897">
    <property type="entry name" value="GOLD_2"/>
    <property type="match status" value="1"/>
</dbReference>
<dbReference type="SUPFAM" id="SSF101576">
    <property type="entry name" value="Supernatant protein factor (SPF), C-terminal domain"/>
    <property type="match status" value="1"/>
</dbReference>
<keyword evidence="1" id="KW-0007">Acetylation</keyword>
<dbReference type="InParanoid" id="A0A1V9Y0R1"/>
<dbReference type="AlphaFoldDB" id="A0A1V9Y0R1"/>
<proteinExistence type="predicted"/>
<dbReference type="PANTHER" id="PTHR22973">
    <property type="entry name" value="LD35087P"/>
    <property type="match status" value="1"/>
</dbReference>
<protein>
    <submittedName>
        <fullName evidence="3">Golgi resident protein GCP60-like</fullName>
    </submittedName>
</protein>
<dbReference type="GO" id="GO:0000139">
    <property type="term" value="C:Golgi membrane"/>
    <property type="evidence" value="ECO:0007669"/>
    <property type="project" value="TreeGrafter"/>
</dbReference>
<keyword evidence="4" id="KW-1185">Reference proteome</keyword>
<evidence type="ECO:0000313" key="3">
    <source>
        <dbReference type="EMBL" id="OQR79314.1"/>
    </source>
</evidence>
<dbReference type="STRING" id="418985.A0A1V9Y0R1"/>
<gene>
    <name evidence="3" type="ORF">BIW11_05825</name>
</gene>
<organism evidence="3 4">
    <name type="scientific">Tropilaelaps mercedesae</name>
    <dbReference type="NCBI Taxonomy" id="418985"/>
    <lineage>
        <taxon>Eukaryota</taxon>
        <taxon>Metazoa</taxon>
        <taxon>Ecdysozoa</taxon>
        <taxon>Arthropoda</taxon>
        <taxon>Chelicerata</taxon>
        <taxon>Arachnida</taxon>
        <taxon>Acari</taxon>
        <taxon>Parasitiformes</taxon>
        <taxon>Mesostigmata</taxon>
        <taxon>Gamasina</taxon>
        <taxon>Dermanyssoidea</taxon>
        <taxon>Laelapidae</taxon>
        <taxon>Tropilaelaps</taxon>
    </lineage>
</organism>
<name>A0A1V9Y0R1_9ACAR</name>
<dbReference type="PANTHER" id="PTHR22973:SF12">
    <property type="entry name" value="LD35087P"/>
    <property type="match status" value="1"/>
</dbReference>
<dbReference type="InterPro" id="IPR009038">
    <property type="entry name" value="GOLD_dom"/>
</dbReference>
<dbReference type="EMBL" id="MNPL01001255">
    <property type="protein sequence ID" value="OQR79314.1"/>
    <property type="molecule type" value="Genomic_DNA"/>
</dbReference>
<dbReference type="InterPro" id="IPR052269">
    <property type="entry name" value="Golgi-PI4KB_interaction"/>
</dbReference>
<feature type="domain" description="GOLD" evidence="2">
    <location>
        <begin position="35"/>
        <end position="190"/>
    </location>
</feature>
<dbReference type="Proteomes" id="UP000192247">
    <property type="component" value="Unassembled WGS sequence"/>
</dbReference>